<accession>A0A0B6YKE5</accession>
<name>A0A0B6YKE5_9EUPU</name>
<dbReference type="EMBL" id="HACG01009080">
    <property type="protein sequence ID" value="CEK55945.1"/>
    <property type="molecule type" value="Transcribed_RNA"/>
</dbReference>
<organism evidence="1">
    <name type="scientific">Arion vulgaris</name>
    <dbReference type="NCBI Taxonomy" id="1028688"/>
    <lineage>
        <taxon>Eukaryota</taxon>
        <taxon>Metazoa</taxon>
        <taxon>Spiralia</taxon>
        <taxon>Lophotrochozoa</taxon>
        <taxon>Mollusca</taxon>
        <taxon>Gastropoda</taxon>
        <taxon>Heterobranchia</taxon>
        <taxon>Euthyneura</taxon>
        <taxon>Panpulmonata</taxon>
        <taxon>Eupulmonata</taxon>
        <taxon>Stylommatophora</taxon>
        <taxon>Helicina</taxon>
        <taxon>Arionoidea</taxon>
        <taxon>Arionidae</taxon>
        <taxon>Arion</taxon>
    </lineage>
</organism>
<dbReference type="AlphaFoldDB" id="A0A0B6YKE5"/>
<protein>
    <submittedName>
        <fullName evidence="1">Uncharacterized protein</fullName>
    </submittedName>
</protein>
<gene>
    <name evidence="1" type="primary">ORF26429</name>
</gene>
<feature type="non-terminal residue" evidence="1">
    <location>
        <position position="1"/>
    </location>
</feature>
<sequence length="55" mass="6330">PFNSTPHQALLFRCKGSKVNDGQQKYQRQLETPNICQNSLHALNAERHNRNIGKK</sequence>
<proteinExistence type="predicted"/>
<reference evidence="1" key="1">
    <citation type="submission" date="2014-12" db="EMBL/GenBank/DDBJ databases">
        <title>Insight into the proteome of Arion vulgaris.</title>
        <authorList>
            <person name="Aradska J."/>
            <person name="Bulat T."/>
            <person name="Smidak R."/>
            <person name="Sarate P."/>
            <person name="Gangsoo J."/>
            <person name="Sialana F."/>
            <person name="Bilban M."/>
            <person name="Lubec G."/>
        </authorList>
    </citation>
    <scope>NUCLEOTIDE SEQUENCE</scope>
    <source>
        <tissue evidence="1">Skin</tissue>
    </source>
</reference>
<evidence type="ECO:0000313" key="1">
    <source>
        <dbReference type="EMBL" id="CEK55945.1"/>
    </source>
</evidence>